<feature type="domain" description="ABC transmembrane type-1" evidence="8">
    <location>
        <begin position="94"/>
        <end position="295"/>
    </location>
</feature>
<evidence type="ECO:0000256" key="4">
    <source>
        <dbReference type="ARBA" id="ARBA00022692"/>
    </source>
</evidence>
<evidence type="ECO:0000256" key="1">
    <source>
        <dbReference type="ARBA" id="ARBA00004651"/>
    </source>
</evidence>
<dbReference type="Gene3D" id="1.10.3720.10">
    <property type="entry name" value="MetI-like"/>
    <property type="match status" value="1"/>
</dbReference>
<keyword evidence="10" id="KW-1185">Reference proteome</keyword>
<dbReference type="Proteomes" id="UP000474957">
    <property type="component" value="Unassembled WGS sequence"/>
</dbReference>
<feature type="transmembrane region" description="Helical" evidence="7">
    <location>
        <begin position="169"/>
        <end position="188"/>
    </location>
</feature>
<dbReference type="GO" id="GO:0005886">
    <property type="term" value="C:plasma membrane"/>
    <property type="evidence" value="ECO:0007669"/>
    <property type="project" value="UniProtKB-SubCell"/>
</dbReference>
<proteinExistence type="inferred from homology"/>
<dbReference type="InterPro" id="IPR035906">
    <property type="entry name" value="MetI-like_sf"/>
</dbReference>
<feature type="transmembrane region" description="Helical" evidence="7">
    <location>
        <begin position="133"/>
        <end position="157"/>
    </location>
</feature>
<accession>A0A6L5Z5N7</accession>
<dbReference type="CDD" id="cd06261">
    <property type="entry name" value="TM_PBP2"/>
    <property type="match status" value="1"/>
</dbReference>
<feature type="transmembrane region" description="Helical" evidence="7">
    <location>
        <begin position="98"/>
        <end position="121"/>
    </location>
</feature>
<keyword evidence="5 7" id="KW-1133">Transmembrane helix</keyword>
<dbReference type="PANTHER" id="PTHR43163">
    <property type="entry name" value="DIPEPTIDE TRANSPORT SYSTEM PERMEASE PROTEIN DPPB-RELATED"/>
    <property type="match status" value="1"/>
</dbReference>
<dbReference type="RefSeq" id="WP_154449279.1">
    <property type="nucleotide sequence ID" value="NZ_WIND01000027.1"/>
</dbReference>
<organism evidence="9 10">
    <name type="scientific">Halovulum marinum</name>
    <dbReference type="NCBI Taxonomy" id="2662447"/>
    <lineage>
        <taxon>Bacteria</taxon>
        <taxon>Pseudomonadati</taxon>
        <taxon>Pseudomonadota</taxon>
        <taxon>Alphaproteobacteria</taxon>
        <taxon>Rhodobacterales</taxon>
        <taxon>Paracoccaceae</taxon>
        <taxon>Halovulum</taxon>
    </lineage>
</organism>
<sequence length="305" mass="32624">MAYYLTKRTIWSAVSLFGLVVFVFFMARLTGSPVDLYLPIDAPESLRADFERIHGFDLPLWQQFVGFLGGLLTFDFGESLRQGLPALDLVLQAMPTTLLLALYSIGTALVVAIVTGALAAWKPNSIFDRIATVLSLLGASLPNFWVAIVGVLIFSVTLRWVPTSGTGSAAQWVLPVLVLAIRPAGLLVQVARSSMISALSSAYVKTAQAKGAAPARIIFIHALRNAMLPVITVAGDQAAGIINGAVIVETIFGFPGVGKLLIDSIMFRDFAVVQAGVMVTAVAIFVLNFSIDIVYAVLDPRTRGQ</sequence>
<dbReference type="PANTHER" id="PTHR43163:SF6">
    <property type="entry name" value="DIPEPTIDE TRANSPORT SYSTEM PERMEASE PROTEIN DPPB-RELATED"/>
    <property type="match status" value="1"/>
</dbReference>
<evidence type="ECO:0000313" key="10">
    <source>
        <dbReference type="Proteomes" id="UP000474957"/>
    </source>
</evidence>
<comment type="caution">
    <text evidence="9">The sequence shown here is derived from an EMBL/GenBank/DDBJ whole genome shotgun (WGS) entry which is preliminary data.</text>
</comment>
<evidence type="ECO:0000259" key="8">
    <source>
        <dbReference type="PROSITE" id="PS50928"/>
    </source>
</evidence>
<dbReference type="Pfam" id="PF00528">
    <property type="entry name" value="BPD_transp_1"/>
    <property type="match status" value="1"/>
</dbReference>
<keyword evidence="6 7" id="KW-0472">Membrane</keyword>
<comment type="similarity">
    <text evidence="7">Belongs to the binding-protein-dependent transport system permease family.</text>
</comment>
<dbReference type="GO" id="GO:0071916">
    <property type="term" value="F:dipeptide transmembrane transporter activity"/>
    <property type="evidence" value="ECO:0007669"/>
    <property type="project" value="TreeGrafter"/>
</dbReference>
<comment type="subcellular location">
    <subcellularLocation>
        <location evidence="1 7">Cell membrane</location>
        <topology evidence="1 7">Multi-pass membrane protein</topology>
    </subcellularLocation>
</comment>
<dbReference type="PROSITE" id="PS50928">
    <property type="entry name" value="ABC_TM1"/>
    <property type="match status" value="1"/>
</dbReference>
<evidence type="ECO:0000256" key="2">
    <source>
        <dbReference type="ARBA" id="ARBA00022448"/>
    </source>
</evidence>
<keyword evidence="2 7" id="KW-0813">Transport</keyword>
<name>A0A6L5Z5N7_9RHOB</name>
<feature type="transmembrane region" description="Helical" evidence="7">
    <location>
        <begin position="9"/>
        <end position="29"/>
    </location>
</feature>
<evidence type="ECO:0000313" key="9">
    <source>
        <dbReference type="EMBL" id="MSU91853.1"/>
    </source>
</evidence>
<gene>
    <name evidence="9" type="ORF">GE300_19955</name>
</gene>
<evidence type="ECO:0000256" key="3">
    <source>
        <dbReference type="ARBA" id="ARBA00022475"/>
    </source>
</evidence>
<keyword evidence="4 7" id="KW-0812">Transmembrane</keyword>
<dbReference type="SUPFAM" id="SSF161098">
    <property type="entry name" value="MetI-like"/>
    <property type="match status" value="1"/>
</dbReference>
<dbReference type="InterPro" id="IPR000515">
    <property type="entry name" value="MetI-like"/>
</dbReference>
<keyword evidence="3" id="KW-1003">Cell membrane</keyword>
<dbReference type="EMBL" id="WIND01000027">
    <property type="protein sequence ID" value="MSU91853.1"/>
    <property type="molecule type" value="Genomic_DNA"/>
</dbReference>
<protein>
    <submittedName>
        <fullName evidence="9">ABC transporter permease subunit</fullName>
    </submittedName>
</protein>
<reference evidence="9 10" key="1">
    <citation type="submission" date="2019-10" db="EMBL/GenBank/DDBJ databases">
        <title>Cognatihalovulum marinum gen. nov. sp. nov., a new member of the family Rhodobacteraceae isolated from deep seawater of the Northwest Indian Ocean.</title>
        <authorList>
            <person name="Ruan C."/>
            <person name="Wang J."/>
            <person name="Zheng X."/>
            <person name="Song L."/>
            <person name="Zhu Y."/>
            <person name="Huang Y."/>
            <person name="Lu Z."/>
            <person name="Du W."/>
            <person name="Huang L."/>
            <person name="Dai X."/>
        </authorList>
    </citation>
    <scope>NUCLEOTIDE SEQUENCE [LARGE SCALE GENOMIC DNA]</scope>
    <source>
        <strain evidence="9 10">2CG4</strain>
    </source>
</reference>
<feature type="transmembrane region" description="Helical" evidence="7">
    <location>
        <begin position="270"/>
        <end position="298"/>
    </location>
</feature>
<evidence type="ECO:0000256" key="7">
    <source>
        <dbReference type="RuleBase" id="RU363032"/>
    </source>
</evidence>
<evidence type="ECO:0000256" key="6">
    <source>
        <dbReference type="ARBA" id="ARBA00023136"/>
    </source>
</evidence>
<dbReference type="AlphaFoldDB" id="A0A6L5Z5N7"/>
<evidence type="ECO:0000256" key="5">
    <source>
        <dbReference type="ARBA" id="ARBA00022989"/>
    </source>
</evidence>